<organism evidence="1 2">
    <name type="scientific">Thlaspi arvense</name>
    <name type="common">Field penny-cress</name>
    <dbReference type="NCBI Taxonomy" id="13288"/>
    <lineage>
        <taxon>Eukaryota</taxon>
        <taxon>Viridiplantae</taxon>
        <taxon>Streptophyta</taxon>
        <taxon>Embryophyta</taxon>
        <taxon>Tracheophyta</taxon>
        <taxon>Spermatophyta</taxon>
        <taxon>Magnoliopsida</taxon>
        <taxon>eudicotyledons</taxon>
        <taxon>Gunneridae</taxon>
        <taxon>Pentapetalae</taxon>
        <taxon>rosids</taxon>
        <taxon>malvids</taxon>
        <taxon>Brassicales</taxon>
        <taxon>Brassicaceae</taxon>
        <taxon>Thlaspideae</taxon>
        <taxon>Thlaspi</taxon>
    </lineage>
</organism>
<gene>
    <name evidence="1" type="ORF">TAV2_LOCUS26299</name>
</gene>
<protein>
    <submittedName>
        <fullName evidence="1">Uncharacterized protein</fullName>
    </submittedName>
</protein>
<dbReference type="Proteomes" id="UP000836841">
    <property type="component" value="Unassembled WGS sequence"/>
</dbReference>
<reference evidence="1 2" key="1">
    <citation type="submission" date="2022-03" db="EMBL/GenBank/DDBJ databases">
        <authorList>
            <person name="Nunn A."/>
            <person name="Chopra R."/>
            <person name="Nunn A."/>
            <person name="Contreras Garrido A."/>
        </authorList>
    </citation>
    <scope>NUCLEOTIDE SEQUENCE [LARGE SCALE GENOMIC DNA]</scope>
</reference>
<comment type="caution">
    <text evidence="1">The sequence shown here is derived from an EMBL/GenBank/DDBJ whole genome shotgun (WGS) entry which is preliminary data.</text>
</comment>
<dbReference type="PANTHER" id="PTHR48165:SF1">
    <property type="entry name" value="TRANSMEMBRANE PROTEIN"/>
    <property type="match status" value="1"/>
</dbReference>
<evidence type="ECO:0000313" key="2">
    <source>
        <dbReference type="Proteomes" id="UP000836841"/>
    </source>
</evidence>
<evidence type="ECO:0000313" key="1">
    <source>
        <dbReference type="EMBL" id="CAH2080596.1"/>
    </source>
</evidence>
<name>A0AAU9T8R9_THLAR</name>
<dbReference type="PANTHER" id="PTHR48165">
    <property type="entry name" value="BNAC03G44900D PROTEIN"/>
    <property type="match status" value="1"/>
</dbReference>
<sequence length="100" mass="11316">MWRVAAALRQNLRNMRKSPRVADESMFGNGNVDDLNRRGPRWNAISVICCIIRVPLSLFACLSPPHTNGTEAVWASSELARISEMNHLMVNDSMRYAILM</sequence>
<dbReference type="EMBL" id="CAJVSB020000930">
    <property type="protein sequence ID" value="CAH2080596.1"/>
    <property type="molecule type" value="Genomic_DNA"/>
</dbReference>
<proteinExistence type="predicted"/>
<keyword evidence="2" id="KW-1185">Reference proteome</keyword>
<accession>A0AAU9T8R9</accession>
<dbReference type="AlphaFoldDB" id="A0AAU9T8R9"/>